<dbReference type="Gene3D" id="2.60.120.1020">
    <property type="entry name" value="Peptide N glycanase, PAW domain"/>
    <property type="match status" value="1"/>
</dbReference>
<organism evidence="3 4">
    <name type="scientific">Strongylocentrotus purpuratus</name>
    <name type="common">Purple sea urchin</name>
    <dbReference type="NCBI Taxonomy" id="7668"/>
    <lineage>
        <taxon>Eukaryota</taxon>
        <taxon>Metazoa</taxon>
        <taxon>Echinodermata</taxon>
        <taxon>Eleutherozoa</taxon>
        <taxon>Echinozoa</taxon>
        <taxon>Echinoidea</taxon>
        <taxon>Euechinoidea</taxon>
        <taxon>Echinacea</taxon>
        <taxon>Camarodonta</taxon>
        <taxon>Echinidea</taxon>
        <taxon>Strongylocentrotidae</taxon>
        <taxon>Strongylocentrotus</taxon>
    </lineage>
</organism>
<reference evidence="3" key="2">
    <citation type="submission" date="2021-01" db="UniProtKB">
        <authorList>
            <consortium name="EnsemblMetazoa"/>
        </authorList>
    </citation>
    <scope>IDENTIFICATION</scope>
</reference>
<evidence type="ECO:0000313" key="4">
    <source>
        <dbReference type="Proteomes" id="UP000007110"/>
    </source>
</evidence>
<accession>A0A7M7SSL5</accession>
<dbReference type="AlphaFoldDB" id="A0A7M7SSL5"/>
<evidence type="ECO:0000256" key="1">
    <source>
        <dbReference type="SAM" id="MobiDB-lite"/>
    </source>
</evidence>
<sequence>MDELSGNTDISTRSKRLPKELADEVETPGNIFVLSKEERTARLFHLRYSAREDAYYRYAQREPALKGWKEGAFNVVNMQRYHAIKGPQIGEWTYLTRKPRHSSGSISWFLDLTQSGLVVDQVYALTYSRTLSGGNVTFDMRRADCPPSKGHKTESSINGLIFAAYLDGGLRKHERAQTQLFFQDCLEDPEGFPFDLLITLKPSDSKEGITNKPRTKPGPLQPLSFPPRPHDVPTKPARCTCARNHRRRRISASIADFRDKPTCYEQDERGIISSEKLERGRTGIRPNGVDTCSVTKDINANRSMLLTEPNRTMRSLEATLANPHKRNERLGSDRGNGSINLARTEQNVETSKCPEHGTSRRFSVASTAWEHRLDRGIDNENLVESRRKSRCVIL</sequence>
<dbReference type="KEGG" id="spu:115919174"/>
<dbReference type="SUPFAM" id="SSF49785">
    <property type="entry name" value="Galactose-binding domain-like"/>
    <property type="match status" value="1"/>
</dbReference>
<dbReference type="InterPro" id="IPR038680">
    <property type="entry name" value="PAW_sf"/>
</dbReference>
<dbReference type="InterPro" id="IPR006588">
    <property type="entry name" value="Peptide_N_glycanase_PAW_dom"/>
</dbReference>
<evidence type="ECO:0000259" key="2">
    <source>
        <dbReference type="Pfam" id="PF04721"/>
    </source>
</evidence>
<protein>
    <recommendedName>
        <fullName evidence="2">PAW domain-containing protein</fullName>
    </recommendedName>
</protein>
<name>A0A7M7SSL5_STRPU</name>
<dbReference type="EnsemblMetazoa" id="XM_030972282">
    <property type="protein sequence ID" value="XP_030828142"/>
    <property type="gene ID" value="LOC115919174"/>
</dbReference>
<dbReference type="GO" id="GO:0005737">
    <property type="term" value="C:cytoplasm"/>
    <property type="evidence" value="ECO:0007669"/>
    <property type="project" value="InterPro"/>
</dbReference>
<dbReference type="GO" id="GO:0006516">
    <property type="term" value="P:glycoprotein catabolic process"/>
    <property type="evidence" value="ECO:0007669"/>
    <property type="project" value="InterPro"/>
</dbReference>
<dbReference type="InterPro" id="IPR008979">
    <property type="entry name" value="Galactose-bd-like_sf"/>
</dbReference>
<proteinExistence type="predicted"/>
<dbReference type="Proteomes" id="UP000007110">
    <property type="component" value="Unassembled WGS sequence"/>
</dbReference>
<feature type="region of interest" description="Disordered" evidence="1">
    <location>
        <begin position="205"/>
        <end position="237"/>
    </location>
</feature>
<dbReference type="GeneID" id="115919174"/>
<dbReference type="RefSeq" id="XP_030828142.1">
    <property type="nucleotide sequence ID" value="XM_030972282.1"/>
</dbReference>
<feature type="domain" description="PAW" evidence="2">
    <location>
        <begin position="22"/>
        <end position="199"/>
    </location>
</feature>
<dbReference type="OrthoDB" id="67688at2759"/>
<reference evidence="4" key="1">
    <citation type="submission" date="2015-02" db="EMBL/GenBank/DDBJ databases">
        <title>Genome sequencing for Strongylocentrotus purpuratus.</title>
        <authorList>
            <person name="Murali S."/>
            <person name="Liu Y."/>
            <person name="Vee V."/>
            <person name="English A."/>
            <person name="Wang M."/>
            <person name="Skinner E."/>
            <person name="Han Y."/>
            <person name="Muzny D.M."/>
            <person name="Worley K.C."/>
            <person name="Gibbs R.A."/>
        </authorList>
    </citation>
    <scope>NUCLEOTIDE SEQUENCE</scope>
</reference>
<dbReference type="InParanoid" id="A0A7M7SSL5"/>
<dbReference type="OMA" id="CYEQDER"/>
<keyword evidence="4" id="KW-1185">Reference proteome</keyword>
<evidence type="ECO:0000313" key="3">
    <source>
        <dbReference type="EnsemblMetazoa" id="XP_030828142"/>
    </source>
</evidence>
<dbReference type="Pfam" id="PF04721">
    <property type="entry name" value="PAW"/>
    <property type="match status" value="1"/>
</dbReference>